<organism evidence="2 3">
    <name type="scientific">Prymnesium parvum</name>
    <name type="common">Toxic golden alga</name>
    <dbReference type="NCBI Taxonomy" id="97485"/>
    <lineage>
        <taxon>Eukaryota</taxon>
        <taxon>Haptista</taxon>
        <taxon>Haptophyta</taxon>
        <taxon>Prymnesiophyceae</taxon>
        <taxon>Prymnesiales</taxon>
        <taxon>Prymnesiaceae</taxon>
        <taxon>Prymnesium</taxon>
    </lineage>
</organism>
<feature type="region of interest" description="Disordered" evidence="1">
    <location>
        <begin position="9"/>
        <end position="33"/>
    </location>
</feature>
<dbReference type="AlphaFoldDB" id="A0AB34JIA9"/>
<dbReference type="Gene3D" id="1.10.245.10">
    <property type="entry name" value="SWIB/MDM2 domain"/>
    <property type="match status" value="1"/>
</dbReference>
<proteinExistence type="predicted"/>
<dbReference type="EMBL" id="JBGBPQ010000008">
    <property type="protein sequence ID" value="KAL1520441.1"/>
    <property type="molecule type" value="Genomic_DNA"/>
</dbReference>
<accession>A0AB34JIA9</accession>
<keyword evidence="3" id="KW-1185">Reference proteome</keyword>
<dbReference type="InterPro" id="IPR036885">
    <property type="entry name" value="SWIB_MDM2_dom_sf"/>
</dbReference>
<protein>
    <submittedName>
        <fullName evidence="2">Uncharacterized protein</fullName>
    </submittedName>
</protein>
<reference evidence="2 3" key="1">
    <citation type="journal article" date="2024" name="Science">
        <title>Giant polyketide synthase enzymes in the biosynthesis of giant marine polyether toxins.</title>
        <authorList>
            <person name="Fallon T.R."/>
            <person name="Shende V.V."/>
            <person name="Wierzbicki I.H."/>
            <person name="Pendleton A.L."/>
            <person name="Watervoot N.F."/>
            <person name="Auber R.P."/>
            <person name="Gonzalez D.J."/>
            <person name="Wisecaver J.H."/>
            <person name="Moore B.S."/>
        </authorList>
    </citation>
    <scope>NUCLEOTIDE SEQUENCE [LARGE SCALE GENOMIC DNA]</scope>
    <source>
        <strain evidence="2 3">12B1</strain>
    </source>
</reference>
<evidence type="ECO:0000313" key="2">
    <source>
        <dbReference type="EMBL" id="KAL1520441.1"/>
    </source>
</evidence>
<dbReference type="Proteomes" id="UP001515480">
    <property type="component" value="Unassembled WGS sequence"/>
</dbReference>
<evidence type="ECO:0000256" key="1">
    <source>
        <dbReference type="SAM" id="MobiDB-lite"/>
    </source>
</evidence>
<name>A0AB34JIA9_PRYPA</name>
<evidence type="ECO:0000313" key="3">
    <source>
        <dbReference type="Proteomes" id="UP001515480"/>
    </source>
</evidence>
<comment type="caution">
    <text evidence="2">The sequence shown here is derived from an EMBL/GenBank/DDBJ whole genome shotgun (WGS) entry which is preliminary data.</text>
</comment>
<sequence>MSAVHLKCATITGTKRPAPPPSAPTRATPQLPTSNMLSPEEIAAAPEATAVYLRMLEEEKRIDFAVGEARGALEAALQLTPTESLATPLPAMACAPRHITQSLRVVVSMQLDEAAIAPAIGGAGLLAARWNVQLAAYLSEKGGGAGAEPVELEQYLSSVRLEVNCEPKVVADCSARGSSMAKAKVLSLSRTSAFPASRTLELRVSLVPKQPPPTAFEQRVTLSAPLAQVLGVPPKSSFVYREVVELVWAAIKQSGVQDAPHRPHGNSAADRGKVLRPECALLKLLRASPEMTITQLMPAVRQHLASDTAPQLLVLQARVGQPVTVSTDLCVSVLDPLHDARRGALHRFLHHGRMVARLHADHLPTLHKLRGCLSKLAWLQALMYESNSDGEESAGELRALKKPRAVDDFARALVMTREHCVTHGLTLATLRTPVGSDALAPGMAQAVHAYLANQAAQHAQTKHS</sequence>
<gene>
    <name evidence="2" type="ORF">AB1Y20_022023</name>
</gene>